<evidence type="ECO:0000313" key="7">
    <source>
        <dbReference type="EMBL" id="OAP60361.1"/>
    </source>
</evidence>
<dbReference type="GO" id="GO:0000981">
    <property type="term" value="F:DNA-binding transcription factor activity, RNA polymerase II-specific"/>
    <property type="evidence" value="ECO:0007669"/>
    <property type="project" value="InterPro"/>
</dbReference>
<keyword evidence="2" id="KW-0805">Transcription regulation</keyword>
<dbReference type="RefSeq" id="XP_018693728.1">
    <property type="nucleotide sequence ID" value="XM_018836875.1"/>
</dbReference>
<comment type="subcellular location">
    <subcellularLocation>
        <location evidence="1">Nucleus</location>
    </subcellularLocation>
</comment>
<evidence type="ECO:0000256" key="5">
    <source>
        <dbReference type="ARBA" id="ARBA00023242"/>
    </source>
</evidence>
<dbReference type="PANTHER" id="PTHR37534">
    <property type="entry name" value="TRANSCRIPTIONAL ACTIVATOR PROTEIN UGA3"/>
    <property type="match status" value="1"/>
</dbReference>
<accession>A0A178ZLJ7</accession>
<dbReference type="Proteomes" id="UP000078343">
    <property type="component" value="Unassembled WGS sequence"/>
</dbReference>
<evidence type="ECO:0000256" key="4">
    <source>
        <dbReference type="ARBA" id="ARBA00023163"/>
    </source>
</evidence>
<dbReference type="InterPro" id="IPR001138">
    <property type="entry name" value="Zn2Cys6_DnaBD"/>
</dbReference>
<comment type="caution">
    <text evidence="7">The sequence shown here is derived from an EMBL/GenBank/DDBJ whole genome shotgun (WGS) entry which is preliminary data.</text>
</comment>
<evidence type="ECO:0000256" key="3">
    <source>
        <dbReference type="ARBA" id="ARBA00023125"/>
    </source>
</evidence>
<dbReference type="Pfam" id="PF11951">
    <property type="entry name" value="Fungal_trans_2"/>
    <property type="match status" value="1"/>
</dbReference>
<dbReference type="AlphaFoldDB" id="A0A178ZLJ7"/>
<dbReference type="SMART" id="SM00066">
    <property type="entry name" value="GAL4"/>
    <property type="match status" value="1"/>
</dbReference>
<dbReference type="PANTHER" id="PTHR37534:SF15">
    <property type="entry name" value="ZN(II)2CYS6 TRANSCRIPTION FACTOR (EUROFUNG)"/>
    <property type="match status" value="1"/>
</dbReference>
<dbReference type="PROSITE" id="PS50048">
    <property type="entry name" value="ZN2_CY6_FUNGAL_2"/>
    <property type="match status" value="1"/>
</dbReference>
<dbReference type="Gene3D" id="4.10.240.10">
    <property type="entry name" value="Zn(2)-C6 fungal-type DNA-binding domain"/>
    <property type="match status" value="1"/>
</dbReference>
<evidence type="ECO:0000256" key="1">
    <source>
        <dbReference type="ARBA" id="ARBA00004123"/>
    </source>
</evidence>
<keyword evidence="5" id="KW-0539">Nucleus</keyword>
<dbReference type="SUPFAM" id="SSF57701">
    <property type="entry name" value="Zn2/Cys6 DNA-binding domain"/>
    <property type="match status" value="1"/>
</dbReference>
<gene>
    <name evidence="7" type="ORF">AYL99_05363</name>
</gene>
<dbReference type="GeneID" id="30009531"/>
<dbReference type="InterPro" id="IPR036864">
    <property type="entry name" value="Zn2-C6_fun-type_DNA-bd_sf"/>
</dbReference>
<keyword evidence="4" id="KW-0804">Transcription</keyword>
<evidence type="ECO:0000256" key="2">
    <source>
        <dbReference type="ARBA" id="ARBA00023015"/>
    </source>
</evidence>
<dbReference type="STRING" id="1367422.A0A178ZLJ7"/>
<name>A0A178ZLJ7_9EURO</name>
<keyword evidence="8" id="KW-1185">Reference proteome</keyword>
<dbReference type="GO" id="GO:0045944">
    <property type="term" value="P:positive regulation of transcription by RNA polymerase II"/>
    <property type="evidence" value="ECO:0007669"/>
    <property type="project" value="TreeGrafter"/>
</dbReference>
<reference evidence="7 8" key="1">
    <citation type="submission" date="2016-04" db="EMBL/GenBank/DDBJ databases">
        <title>Draft genome of Fonsecaea erecta CBS 125763.</title>
        <authorList>
            <person name="Weiss V.A."/>
            <person name="Vicente V.A."/>
            <person name="Raittz R.T."/>
            <person name="Moreno L.F."/>
            <person name="De Souza E.M."/>
            <person name="Pedrosa F.O."/>
            <person name="Steffens M.B."/>
            <person name="Faoro H."/>
            <person name="Tadra-Sfeir M.Z."/>
            <person name="Najafzadeh M.J."/>
            <person name="Felipe M.S."/>
            <person name="Teixeira M."/>
            <person name="Sun J."/>
            <person name="Xi L."/>
            <person name="Gomes R."/>
            <person name="De Azevedo C.M."/>
            <person name="Salgado C.G."/>
            <person name="Da Silva M.B."/>
            <person name="Nascimento M.F."/>
            <person name="Queiroz-Telles F."/>
            <person name="Attili D.S."/>
            <person name="Gorbushina A."/>
        </authorList>
    </citation>
    <scope>NUCLEOTIDE SEQUENCE [LARGE SCALE GENOMIC DNA]</scope>
    <source>
        <strain evidence="7 8">CBS 125763</strain>
    </source>
</reference>
<keyword evidence="3" id="KW-0238">DNA-binding</keyword>
<dbReference type="InterPro" id="IPR021858">
    <property type="entry name" value="Fun_TF"/>
</dbReference>
<dbReference type="GO" id="GO:0005634">
    <property type="term" value="C:nucleus"/>
    <property type="evidence" value="ECO:0007669"/>
    <property type="project" value="UniProtKB-SubCell"/>
</dbReference>
<dbReference type="OrthoDB" id="288726at2759"/>
<protein>
    <recommendedName>
        <fullName evidence="6">Zn(2)-C6 fungal-type domain-containing protein</fullName>
    </recommendedName>
</protein>
<dbReference type="GO" id="GO:0008270">
    <property type="term" value="F:zinc ion binding"/>
    <property type="evidence" value="ECO:0007669"/>
    <property type="project" value="InterPro"/>
</dbReference>
<dbReference type="PROSITE" id="PS00463">
    <property type="entry name" value="ZN2_CY6_FUNGAL_1"/>
    <property type="match status" value="1"/>
</dbReference>
<organism evidence="7 8">
    <name type="scientific">Fonsecaea erecta</name>
    <dbReference type="NCBI Taxonomy" id="1367422"/>
    <lineage>
        <taxon>Eukaryota</taxon>
        <taxon>Fungi</taxon>
        <taxon>Dikarya</taxon>
        <taxon>Ascomycota</taxon>
        <taxon>Pezizomycotina</taxon>
        <taxon>Eurotiomycetes</taxon>
        <taxon>Chaetothyriomycetidae</taxon>
        <taxon>Chaetothyriales</taxon>
        <taxon>Herpotrichiellaceae</taxon>
        <taxon>Fonsecaea</taxon>
    </lineage>
</organism>
<evidence type="ECO:0000313" key="8">
    <source>
        <dbReference type="Proteomes" id="UP000078343"/>
    </source>
</evidence>
<feature type="domain" description="Zn(2)-C6 fungal-type" evidence="6">
    <location>
        <begin position="10"/>
        <end position="40"/>
    </location>
</feature>
<sequence length="546" mass="60676">MTPPSRSWNGCVRCRKRRQKCGEQKPQCARCEKDGIACAYQKPLRFGGRPFEQSRFGACLAKKDGGARKAATTYGGFIYTSASATSADASETSLCELPLSTETQSVTAEPVVEDETSLDLIQVSQQVPIHVPSHVDMLSFIPWNNRALLQYFTCNASMALASHTVVHQEVCELILPMALGNPALLHATLALAAIHRNSLTSTTENEMNDRAQRLVTHLMATSIRHLRQELRDPRSSPLAAKVATTRTLFLCEAISGSHSLRAWRAHFLGARALLSSCERSVDGARVFEQDPSLLFLQRWYNITEALVSVTTEGLSAGQIACGGPRSLIGEKGEADVCIDMYTGCAEDVSAVFREIGAVAWERRRAVDDPGRHPRLSEHDFLREADLLEMAVRRMIERDKARTTVFNISGTRDLSVEESKEFLLCNEAYQQTALIHIHRRVSRLPPNAAVVQEAVKRIVECVESIRPAATLSPLTLLTTPLFTAGCEATGAERCKIAQLLTNMFTLLRLPNMKRALQVLEAFWRESEASGIAWEDFSRQRNWDFLPY</sequence>
<evidence type="ECO:0000259" key="6">
    <source>
        <dbReference type="PROSITE" id="PS50048"/>
    </source>
</evidence>
<dbReference type="Pfam" id="PF00172">
    <property type="entry name" value="Zn_clus"/>
    <property type="match status" value="1"/>
</dbReference>
<dbReference type="EMBL" id="LVYI01000004">
    <property type="protein sequence ID" value="OAP60361.1"/>
    <property type="molecule type" value="Genomic_DNA"/>
</dbReference>
<proteinExistence type="predicted"/>
<dbReference type="GO" id="GO:0000976">
    <property type="term" value="F:transcription cis-regulatory region binding"/>
    <property type="evidence" value="ECO:0007669"/>
    <property type="project" value="TreeGrafter"/>
</dbReference>
<dbReference type="CDD" id="cd00067">
    <property type="entry name" value="GAL4"/>
    <property type="match status" value="1"/>
</dbReference>